<name>A0ABV5H3T3_9FLAO</name>
<evidence type="ECO:0000313" key="6">
    <source>
        <dbReference type="Proteomes" id="UP001589590"/>
    </source>
</evidence>
<proteinExistence type="predicted"/>
<protein>
    <submittedName>
        <fullName evidence="5">AMP-dependent synthetase/ligase</fullName>
    </submittedName>
</protein>
<dbReference type="PANTHER" id="PTHR43272">
    <property type="entry name" value="LONG-CHAIN-FATTY-ACID--COA LIGASE"/>
    <property type="match status" value="1"/>
</dbReference>
<feature type="domain" description="AMP-dependent synthetase/ligase" evidence="4">
    <location>
        <begin position="27"/>
        <end position="417"/>
    </location>
</feature>
<keyword evidence="1" id="KW-0436">Ligase</keyword>
<dbReference type="CDD" id="cd05907">
    <property type="entry name" value="VL_LC_FACS_like"/>
    <property type="match status" value="1"/>
</dbReference>
<evidence type="ECO:0000259" key="4">
    <source>
        <dbReference type="Pfam" id="PF00501"/>
    </source>
</evidence>
<dbReference type="InterPro" id="IPR000873">
    <property type="entry name" value="AMP-dep_synth/lig_dom"/>
</dbReference>
<dbReference type="InterPro" id="IPR020845">
    <property type="entry name" value="AMP-binding_CS"/>
</dbReference>
<keyword evidence="2" id="KW-0276">Fatty acid metabolism</keyword>
<reference evidence="5 6" key="1">
    <citation type="submission" date="2024-09" db="EMBL/GenBank/DDBJ databases">
        <authorList>
            <person name="Sun Q."/>
            <person name="Mori K."/>
        </authorList>
    </citation>
    <scope>NUCLEOTIDE SEQUENCE [LARGE SCALE GENOMIC DNA]</scope>
    <source>
        <strain evidence="5 6">CECT 8300</strain>
    </source>
</reference>
<organism evidence="5 6">
    <name type="scientific">Algibacter miyuki</name>
    <dbReference type="NCBI Taxonomy" id="1306933"/>
    <lineage>
        <taxon>Bacteria</taxon>
        <taxon>Pseudomonadati</taxon>
        <taxon>Bacteroidota</taxon>
        <taxon>Flavobacteriia</taxon>
        <taxon>Flavobacteriales</taxon>
        <taxon>Flavobacteriaceae</taxon>
        <taxon>Algibacter</taxon>
    </lineage>
</organism>
<keyword evidence="3" id="KW-0443">Lipid metabolism</keyword>
<evidence type="ECO:0000313" key="5">
    <source>
        <dbReference type="EMBL" id="MFB9105965.1"/>
    </source>
</evidence>
<dbReference type="Pfam" id="PF23562">
    <property type="entry name" value="AMP-binding_C_3"/>
    <property type="match status" value="1"/>
</dbReference>
<gene>
    <name evidence="5" type="ORF">ACFFU1_13740</name>
</gene>
<dbReference type="EMBL" id="JBHMFA010000009">
    <property type="protein sequence ID" value="MFB9105965.1"/>
    <property type="molecule type" value="Genomic_DNA"/>
</dbReference>
<evidence type="ECO:0000256" key="1">
    <source>
        <dbReference type="ARBA" id="ARBA00022598"/>
    </source>
</evidence>
<accession>A0ABV5H3T3</accession>
<dbReference type="SUPFAM" id="SSF56801">
    <property type="entry name" value="Acetyl-CoA synthetase-like"/>
    <property type="match status" value="1"/>
</dbReference>
<dbReference type="InterPro" id="IPR042099">
    <property type="entry name" value="ANL_N_sf"/>
</dbReference>
<dbReference type="PROSITE" id="PS00455">
    <property type="entry name" value="AMP_BINDING"/>
    <property type="match status" value="1"/>
</dbReference>
<sequence>MTEITRLFDFPYYQLKTYNLDKAFNTKHNGKWQSTSSQEYVDQANAISRGLLKLGIQPNDKIAVISSTNRTEWNILDIGVLQIGAQNVPIYPTICAEDYEYILNHSESTYCFVSDEEILTKLNSIKGNTKLKHVYTFDDIQNESSWNEVLKLGEDTSIQPEVEARKNNVKSTDLATLIYTSGTTGRPKGVMLSHNNLVSNVLNSQNRVPFELGVAKTLSFLPVCHVFERMILYLYQYCGAEIYFAESIDKMSDNLKEIKPNVMTAVPRLYEKVYDKIIAKGSDLSGIKKSLFFWAVNLGLRYEPYGQNGWWYEFQLKIARKLIFSKWQEGLGGNLDLMVSGSAALQPRLTRVFAAAGLPIMEGYGLTETSPVVSVNDMRNGGFRVGTTGRIIDDVEVKIAEDGEILVKGPNVMMGYYKDETKTAEVIKNDYFHTGDIGEIDADGFLKITDRKKEMFKTSGGKYVAPTLLENQFKQSRFIEQIMVIGEGEKMPAALIQVNYDFVKEWAKRHNIPFTTNEDIILNPQLLERIQEEINFANANFGKWEQIKKFEITPDVWTIDAGHLTPTMKMKRKVIKQKYLALIEKIYRN</sequence>
<dbReference type="PANTHER" id="PTHR43272:SF32">
    <property type="entry name" value="AMP-DEPENDENT SYNTHETASE_LIGASE DOMAIN-CONTAINING PROTEIN"/>
    <property type="match status" value="1"/>
</dbReference>
<evidence type="ECO:0000256" key="3">
    <source>
        <dbReference type="ARBA" id="ARBA00023098"/>
    </source>
</evidence>
<dbReference type="RefSeq" id="WP_290272475.1">
    <property type="nucleotide sequence ID" value="NZ_JAUFQP010000013.1"/>
</dbReference>
<comment type="caution">
    <text evidence="5">The sequence shown here is derived from an EMBL/GenBank/DDBJ whole genome shotgun (WGS) entry which is preliminary data.</text>
</comment>
<dbReference type="Gene3D" id="3.40.50.12780">
    <property type="entry name" value="N-terminal domain of ligase-like"/>
    <property type="match status" value="2"/>
</dbReference>
<evidence type="ECO:0000256" key="2">
    <source>
        <dbReference type="ARBA" id="ARBA00022832"/>
    </source>
</evidence>
<dbReference type="Pfam" id="PF00501">
    <property type="entry name" value="AMP-binding"/>
    <property type="match status" value="1"/>
</dbReference>
<keyword evidence="6" id="KW-1185">Reference proteome</keyword>
<dbReference type="Proteomes" id="UP001589590">
    <property type="component" value="Unassembled WGS sequence"/>
</dbReference>